<dbReference type="AlphaFoldDB" id="A0A5D3G780"/>
<comment type="caution">
    <text evidence="2">The sequence shown here is derived from an EMBL/GenBank/DDBJ whole genome shotgun (WGS) entry which is preliminary data.</text>
</comment>
<dbReference type="EMBL" id="VSRO01000008">
    <property type="protein sequence ID" value="TYK56907.1"/>
    <property type="molecule type" value="Genomic_DNA"/>
</dbReference>
<organism evidence="2 3">
    <name type="scientific">Pseudomonas synxantha</name>
    <dbReference type="NCBI Taxonomy" id="47883"/>
    <lineage>
        <taxon>Bacteria</taxon>
        <taxon>Pseudomonadati</taxon>
        <taxon>Pseudomonadota</taxon>
        <taxon>Gammaproteobacteria</taxon>
        <taxon>Pseudomonadales</taxon>
        <taxon>Pseudomonadaceae</taxon>
        <taxon>Pseudomonas</taxon>
    </lineage>
</organism>
<evidence type="ECO:0000256" key="1">
    <source>
        <dbReference type="SAM" id="MobiDB-lite"/>
    </source>
</evidence>
<gene>
    <name evidence="2" type="ORF">FXO26_17875</name>
</gene>
<reference evidence="2 3" key="1">
    <citation type="submission" date="2019-08" db="EMBL/GenBank/DDBJ databases">
        <title>Subclass B2 metallo-beta lactamase from Pseudomonas synxantha.</title>
        <authorList>
            <person name="Poirel L."/>
            <person name="Palmieri M."/>
            <person name="Masseron A."/>
            <person name="Perreten V."/>
            <person name="Nordman P."/>
        </authorList>
    </citation>
    <scope>NUCLEOTIDE SEQUENCE [LARGE SCALE GENOMIC DNA]</scope>
    <source>
        <strain evidence="2 3">MCP106</strain>
    </source>
</reference>
<protein>
    <submittedName>
        <fullName evidence="2">Uncharacterized protein</fullName>
    </submittedName>
</protein>
<name>A0A5D3G780_9PSED</name>
<feature type="region of interest" description="Disordered" evidence="1">
    <location>
        <begin position="1"/>
        <end position="25"/>
    </location>
</feature>
<evidence type="ECO:0000313" key="2">
    <source>
        <dbReference type="EMBL" id="TYK56907.1"/>
    </source>
</evidence>
<sequence length="76" mass="8886">MIDREQDKKPLTTADRQRLYKERQREAGFRQTTVWVHDETKEEGRQAALDGKPLKPQGSKDPVSWAIGWLHEKGKQ</sequence>
<feature type="region of interest" description="Disordered" evidence="1">
    <location>
        <begin position="40"/>
        <end position="63"/>
    </location>
</feature>
<proteinExistence type="predicted"/>
<accession>A0A5D3G780</accession>
<evidence type="ECO:0000313" key="3">
    <source>
        <dbReference type="Proteomes" id="UP000324029"/>
    </source>
</evidence>
<dbReference type="Proteomes" id="UP000324029">
    <property type="component" value="Unassembled WGS sequence"/>
</dbReference>
<reference evidence="2 3" key="2">
    <citation type="submission" date="2019-08" db="EMBL/GenBank/DDBJ databases">
        <authorList>
            <person name="Brilhante M."/>
            <person name="Perreten V."/>
        </authorList>
    </citation>
    <scope>NUCLEOTIDE SEQUENCE [LARGE SCALE GENOMIC DNA]</scope>
    <source>
        <strain evidence="2 3">MCP106</strain>
    </source>
</reference>